<feature type="domain" description="AB hydrolase-1" evidence="1">
    <location>
        <begin position="36"/>
        <end position="268"/>
    </location>
</feature>
<evidence type="ECO:0000259" key="1">
    <source>
        <dbReference type="Pfam" id="PF00561"/>
    </source>
</evidence>
<keyword evidence="3" id="KW-1185">Reference proteome</keyword>
<dbReference type="OrthoDB" id="8680283at2"/>
<protein>
    <submittedName>
        <fullName evidence="2">Alpha/beta hydrolase</fullName>
    </submittedName>
</protein>
<name>A0A5M4FG29_9ACTN</name>
<sequence length="281" mass="30391">MSALTVPSANTAPTLSVEVGRTRFAYREFGAGTGTPVVFLHHFTAVMDDWDPRVIDGLASERRVITFDNRGVGGTNGRVPMTVEAMADDAIEFIRALGHQQVDLVGFSLGGFIAQVILTKEPGLVRRVVLAGTGAAGQDGVGQLNRRMFGDALRGLFTRTDPKPFLFFTRSSSGKAAARAYMGRLQEREVGRVRPTSLRGAATQLLAIRRWGAQEPMDLGAIGHPVLVANGEDDRMLATRASFDLAHRLPNASLAIYPDAGHGGVFQHHERFVPTVLAFLR</sequence>
<dbReference type="Gene3D" id="3.40.50.1820">
    <property type="entry name" value="alpha/beta hydrolase"/>
    <property type="match status" value="1"/>
</dbReference>
<dbReference type="PANTHER" id="PTHR43433:SF5">
    <property type="entry name" value="AB HYDROLASE-1 DOMAIN-CONTAINING PROTEIN"/>
    <property type="match status" value="1"/>
</dbReference>
<evidence type="ECO:0000313" key="2">
    <source>
        <dbReference type="EMBL" id="KAA1397821.1"/>
    </source>
</evidence>
<dbReference type="EMBL" id="SDPQ02000002">
    <property type="protein sequence ID" value="KAA1397821.1"/>
    <property type="molecule type" value="Genomic_DNA"/>
</dbReference>
<organism evidence="2 3">
    <name type="scientific">Aeromicrobium ginsengisoli</name>
    <dbReference type="NCBI Taxonomy" id="363867"/>
    <lineage>
        <taxon>Bacteria</taxon>
        <taxon>Bacillati</taxon>
        <taxon>Actinomycetota</taxon>
        <taxon>Actinomycetes</taxon>
        <taxon>Propionibacteriales</taxon>
        <taxon>Nocardioidaceae</taxon>
        <taxon>Aeromicrobium</taxon>
    </lineage>
</organism>
<reference evidence="2" key="1">
    <citation type="submission" date="2019-09" db="EMBL/GenBank/DDBJ databases">
        <authorList>
            <person name="Li J."/>
        </authorList>
    </citation>
    <scope>NUCLEOTIDE SEQUENCE [LARGE SCALE GENOMIC DNA]</scope>
    <source>
        <strain evidence="2">JCM 14732</strain>
    </source>
</reference>
<accession>A0A5M4FG29</accession>
<gene>
    <name evidence="2" type="ORF">ESP70_010785</name>
</gene>
<comment type="caution">
    <text evidence="2">The sequence shown here is derived from an EMBL/GenBank/DDBJ whole genome shotgun (WGS) entry which is preliminary data.</text>
</comment>
<dbReference type="InterPro" id="IPR029058">
    <property type="entry name" value="AB_hydrolase_fold"/>
</dbReference>
<keyword evidence="2" id="KW-0378">Hydrolase</keyword>
<evidence type="ECO:0000313" key="3">
    <source>
        <dbReference type="Proteomes" id="UP000380867"/>
    </source>
</evidence>
<dbReference type="Proteomes" id="UP000380867">
    <property type="component" value="Unassembled WGS sequence"/>
</dbReference>
<dbReference type="SUPFAM" id="SSF53474">
    <property type="entry name" value="alpha/beta-Hydrolases"/>
    <property type="match status" value="1"/>
</dbReference>
<proteinExistence type="predicted"/>
<dbReference type="PANTHER" id="PTHR43433">
    <property type="entry name" value="HYDROLASE, ALPHA/BETA FOLD FAMILY PROTEIN"/>
    <property type="match status" value="1"/>
</dbReference>
<dbReference type="RefSeq" id="WP_149689266.1">
    <property type="nucleotide sequence ID" value="NZ_SDPQ02000002.1"/>
</dbReference>
<dbReference type="AlphaFoldDB" id="A0A5M4FG29"/>
<dbReference type="InterPro" id="IPR000073">
    <property type="entry name" value="AB_hydrolase_1"/>
</dbReference>
<dbReference type="Pfam" id="PF00561">
    <property type="entry name" value="Abhydrolase_1"/>
    <property type="match status" value="1"/>
</dbReference>
<dbReference type="PRINTS" id="PR00111">
    <property type="entry name" value="ABHYDROLASE"/>
</dbReference>
<dbReference type="InterPro" id="IPR050471">
    <property type="entry name" value="AB_hydrolase"/>
</dbReference>
<dbReference type="GO" id="GO:0016787">
    <property type="term" value="F:hydrolase activity"/>
    <property type="evidence" value="ECO:0007669"/>
    <property type="project" value="UniProtKB-KW"/>
</dbReference>